<sequence>MNEQHNVVSIQSSGTNLETARIKFIQNTHCVLQSDQGIHHAQVAASCLLTPAIGDLVLICKNSDSTFVLSILQQATENAKIAISGDLDISVKGQVSISARADLNLMTESTLQQSAKKLEQTSQHHSITAEQFNLSTLKAAMSTKEVQVHAQQCHCFIDRVYQKADQVMRWVETIETAHIGNLVQSIKHTWNARSRQTIITAKEDVKVDAQRIHMG</sequence>
<dbReference type="Pfam" id="PF12059">
    <property type="entry name" value="DUF3540"/>
    <property type="match status" value="1"/>
</dbReference>
<dbReference type="OrthoDB" id="6119047at2"/>
<comment type="caution">
    <text evidence="1">The sequence shown here is derived from an EMBL/GenBank/DDBJ whole genome shotgun (WGS) entry which is preliminary data.</text>
</comment>
<organism evidence="1 2">
    <name type="scientific">Pseudoalteromonas ulvae</name>
    <dbReference type="NCBI Taxonomy" id="107327"/>
    <lineage>
        <taxon>Bacteria</taxon>
        <taxon>Pseudomonadati</taxon>
        <taxon>Pseudomonadota</taxon>
        <taxon>Gammaproteobacteria</taxon>
        <taxon>Alteromonadales</taxon>
        <taxon>Pseudoalteromonadaceae</taxon>
        <taxon>Pseudoalteromonas</taxon>
    </lineage>
</organism>
<keyword evidence="2" id="KW-1185">Reference proteome</keyword>
<accession>A0A244CRJ0</accession>
<dbReference type="InterPro" id="IPR021927">
    <property type="entry name" value="DUF3540"/>
</dbReference>
<proteinExistence type="predicted"/>
<evidence type="ECO:0008006" key="3">
    <source>
        <dbReference type="Google" id="ProtNLM"/>
    </source>
</evidence>
<name>A0A244CRJ0_PSEDV</name>
<evidence type="ECO:0000313" key="2">
    <source>
        <dbReference type="Proteomes" id="UP000194841"/>
    </source>
</evidence>
<dbReference type="RefSeq" id="WP_086743496.1">
    <property type="nucleotide sequence ID" value="NZ_MWPV01000002.1"/>
</dbReference>
<dbReference type="AlphaFoldDB" id="A0A244CRJ0"/>
<dbReference type="EMBL" id="MWPV01000002">
    <property type="protein sequence ID" value="OUL58188.1"/>
    <property type="molecule type" value="Genomic_DNA"/>
</dbReference>
<evidence type="ECO:0000313" key="1">
    <source>
        <dbReference type="EMBL" id="OUL58188.1"/>
    </source>
</evidence>
<gene>
    <name evidence="1" type="ORF">B1199_07490</name>
</gene>
<protein>
    <recommendedName>
        <fullName evidence="3">DUF3540 domain-containing protein</fullName>
    </recommendedName>
</protein>
<dbReference type="Proteomes" id="UP000194841">
    <property type="component" value="Unassembled WGS sequence"/>
</dbReference>
<reference evidence="1 2" key="1">
    <citation type="submission" date="2017-02" db="EMBL/GenBank/DDBJ databases">
        <title>Pseudoalteromonas ulvae TC14 Genome.</title>
        <authorList>
            <person name="Molmeret M."/>
        </authorList>
    </citation>
    <scope>NUCLEOTIDE SEQUENCE [LARGE SCALE GENOMIC DNA]</scope>
    <source>
        <strain evidence="1">TC14</strain>
    </source>
</reference>